<organism evidence="2 3">
    <name type="scientific">Cryptotermes secundus</name>
    <dbReference type="NCBI Taxonomy" id="105785"/>
    <lineage>
        <taxon>Eukaryota</taxon>
        <taxon>Metazoa</taxon>
        <taxon>Ecdysozoa</taxon>
        <taxon>Arthropoda</taxon>
        <taxon>Hexapoda</taxon>
        <taxon>Insecta</taxon>
        <taxon>Pterygota</taxon>
        <taxon>Neoptera</taxon>
        <taxon>Polyneoptera</taxon>
        <taxon>Dictyoptera</taxon>
        <taxon>Blattodea</taxon>
        <taxon>Blattoidea</taxon>
        <taxon>Termitoidae</taxon>
        <taxon>Kalotermitidae</taxon>
        <taxon>Cryptotermitinae</taxon>
        <taxon>Cryptotermes</taxon>
    </lineage>
</organism>
<proteinExistence type="predicted"/>
<dbReference type="EMBL" id="NEVH01019076">
    <property type="protein sequence ID" value="PNF22913.1"/>
    <property type="molecule type" value="Genomic_DNA"/>
</dbReference>
<accession>A0A2J7Q2W3</accession>
<dbReference type="AlphaFoldDB" id="A0A2J7Q2W3"/>
<dbReference type="Pfam" id="PF07530">
    <property type="entry name" value="PRE_C2HC"/>
    <property type="match status" value="1"/>
</dbReference>
<dbReference type="InParanoid" id="A0A2J7Q2W3"/>
<reference evidence="2 3" key="1">
    <citation type="submission" date="2017-12" db="EMBL/GenBank/DDBJ databases">
        <title>Hemimetabolous genomes reveal molecular basis of termite eusociality.</title>
        <authorList>
            <person name="Harrison M.C."/>
            <person name="Jongepier E."/>
            <person name="Robertson H.M."/>
            <person name="Arning N."/>
            <person name="Bitard-Feildel T."/>
            <person name="Chao H."/>
            <person name="Childers C.P."/>
            <person name="Dinh H."/>
            <person name="Doddapaneni H."/>
            <person name="Dugan S."/>
            <person name="Gowin J."/>
            <person name="Greiner C."/>
            <person name="Han Y."/>
            <person name="Hu H."/>
            <person name="Hughes D.S.T."/>
            <person name="Huylmans A.-K."/>
            <person name="Kemena C."/>
            <person name="Kremer L.P.M."/>
            <person name="Lee S.L."/>
            <person name="Lopez-Ezquerra A."/>
            <person name="Mallet L."/>
            <person name="Monroy-Kuhn J.M."/>
            <person name="Moser A."/>
            <person name="Murali S.C."/>
            <person name="Muzny D.M."/>
            <person name="Otani S."/>
            <person name="Piulachs M.-D."/>
            <person name="Poelchau M."/>
            <person name="Qu J."/>
            <person name="Schaub F."/>
            <person name="Wada-Katsumata A."/>
            <person name="Worley K.C."/>
            <person name="Xie Q."/>
            <person name="Ylla G."/>
            <person name="Poulsen M."/>
            <person name="Gibbs R.A."/>
            <person name="Schal C."/>
            <person name="Richards S."/>
            <person name="Belles X."/>
            <person name="Korb J."/>
            <person name="Bornberg-Bauer E."/>
        </authorList>
    </citation>
    <scope>NUCLEOTIDE SEQUENCE [LARGE SCALE GENOMIC DNA]</scope>
    <source>
        <tissue evidence="2">Whole body</tissue>
    </source>
</reference>
<gene>
    <name evidence="2" type="ORF">B7P43_G13902</name>
</gene>
<sequence length="253" mass="29994">MKEEQYTIKCQADNTIKVNCRTPDNYRKLVTILKENNVIYHAYQLKEEPAFRIALKHIHHSTRTEEIQTELSKKSHQVRNIINGRHRVAKEPLNIFFIDLEPSGNNKEVYKTNYLQNKAVVIEPLRKENGIIQCRRCQQYGKKTPIRHHNKRTSWEHYRTEILWGCASKSNISIIQRSQSKILRIINNAPWYVNNQTLHTDLNIPYIKDVIREKSTSHHNKLANHPNDILQPLLEPQHNRGLRRHWPADLKEN</sequence>
<keyword evidence="3" id="KW-1185">Reference proteome</keyword>
<evidence type="ECO:0000313" key="3">
    <source>
        <dbReference type="Proteomes" id="UP000235965"/>
    </source>
</evidence>
<protein>
    <recommendedName>
        <fullName evidence="1">Pre-C2HC domain-containing protein</fullName>
    </recommendedName>
</protein>
<evidence type="ECO:0000313" key="2">
    <source>
        <dbReference type="EMBL" id="PNF22913.1"/>
    </source>
</evidence>
<dbReference type="SMART" id="SM00596">
    <property type="entry name" value="PRE_C2HC"/>
    <property type="match status" value="1"/>
</dbReference>
<feature type="domain" description="Pre-C2HC" evidence="1">
    <location>
        <begin position="64"/>
        <end position="132"/>
    </location>
</feature>
<comment type="caution">
    <text evidence="2">The sequence shown here is derived from an EMBL/GenBank/DDBJ whole genome shotgun (WGS) entry which is preliminary data.</text>
</comment>
<name>A0A2J7Q2W3_9NEOP</name>
<dbReference type="Proteomes" id="UP000235965">
    <property type="component" value="Unassembled WGS sequence"/>
</dbReference>
<dbReference type="InterPro" id="IPR006579">
    <property type="entry name" value="Pre_C2HC_dom"/>
</dbReference>
<evidence type="ECO:0000259" key="1">
    <source>
        <dbReference type="SMART" id="SM00596"/>
    </source>
</evidence>